<dbReference type="Proteomes" id="UP000004995">
    <property type="component" value="Unassembled WGS sequence"/>
</dbReference>
<evidence type="ECO:0000313" key="2">
    <source>
        <dbReference type="EnsemblPlants" id="KQL11912"/>
    </source>
</evidence>
<feature type="transmembrane region" description="Helical" evidence="1">
    <location>
        <begin position="6"/>
        <end position="39"/>
    </location>
</feature>
<dbReference type="InParanoid" id="K3Y0U6"/>
<accession>K3Y0U6</accession>
<keyword evidence="1" id="KW-0812">Transmembrane</keyword>
<keyword evidence="1" id="KW-0472">Membrane</keyword>
<reference evidence="3" key="1">
    <citation type="journal article" date="2012" name="Nat. Biotechnol.">
        <title>Reference genome sequence of the model plant Setaria.</title>
        <authorList>
            <person name="Bennetzen J.L."/>
            <person name="Schmutz J."/>
            <person name="Wang H."/>
            <person name="Percifield R."/>
            <person name="Hawkins J."/>
            <person name="Pontaroli A.C."/>
            <person name="Estep M."/>
            <person name="Feng L."/>
            <person name="Vaughn J.N."/>
            <person name="Grimwood J."/>
            <person name="Jenkins J."/>
            <person name="Barry K."/>
            <person name="Lindquist E."/>
            <person name="Hellsten U."/>
            <person name="Deshpande S."/>
            <person name="Wang X."/>
            <person name="Wu X."/>
            <person name="Mitros T."/>
            <person name="Triplett J."/>
            <person name="Yang X."/>
            <person name="Ye C.Y."/>
            <person name="Mauro-Herrera M."/>
            <person name="Wang L."/>
            <person name="Li P."/>
            <person name="Sharma M."/>
            <person name="Sharma R."/>
            <person name="Ronald P.C."/>
            <person name="Panaud O."/>
            <person name="Kellogg E.A."/>
            <person name="Brutnell T.P."/>
            <person name="Doust A.N."/>
            <person name="Tuskan G.A."/>
            <person name="Rokhsar D."/>
            <person name="Devos K.M."/>
        </authorList>
    </citation>
    <scope>NUCLEOTIDE SEQUENCE [LARGE SCALE GENOMIC DNA]</scope>
    <source>
        <strain evidence="3">cv. Yugu1</strain>
    </source>
</reference>
<dbReference type="EMBL" id="AGNK02002659">
    <property type="status" value="NOT_ANNOTATED_CDS"/>
    <property type="molecule type" value="Genomic_DNA"/>
</dbReference>
<dbReference type="HOGENOM" id="CLU_204177_0_0_1"/>
<keyword evidence="3" id="KW-1185">Reference proteome</keyword>
<reference evidence="2" key="2">
    <citation type="submission" date="2018-08" db="UniProtKB">
        <authorList>
            <consortium name="EnsemblPlants"/>
        </authorList>
    </citation>
    <scope>IDENTIFICATION</scope>
    <source>
        <strain evidence="2">Yugu1</strain>
    </source>
</reference>
<dbReference type="Gramene" id="KQL11912">
    <property type="protein sequence ID" value="KQL11912"/>
    <property type="gene ID" value="SETIT_007807mg"/>
</dbReference>
<organism evidence="2 3">
    <name type="scientific">Setaria italica</name>
    <name type="common">Foxtail millet</name>
    <name type="synonym">Panicum italicum</name>
    <dbReference type="NCBI Taxonomy" id="4555"/>
    <lineage>
        <taxon>Eukaryota</taxon>
        <taxon>Viridiplantae</taxon>
        <taxon>Streptophyta</taxon>
        <taxon>Embryophyta</taxon>
        <taxon>Tracheophyta</taxon>
        <taxon>Spermatophyta</taxon>
        <taxon>Magnoliopsida</taxon>
        <taxon>Liliopsida</taxon>
        <taxon>Poales</taxon>
        <taxon>Poaceae</taxon>
        <taxon>PACMAD clade</taxon>
        <taxon>Panicoideae</taxon>
        <taxon>Panicodae</taxon>
        <taxon>Paniceae</taxon>
        <taxon>Cenchrinae</taxon>
        <taxon>Setaria</taxon>
    </lineage>
</organism>
<sequence length="50" mass="5725">MARRAYIILSCTCMFGEMCALMCLLFVYLSVCFSVCIVAHRLRIHCFAVD</sequence>
<proteinExistence type="predicted"/>
<evidence type="ECO:0000313" key="3">
    <source>
        <dbReference type="Proteomes" id="UP000004995"/>
    </source>
</evidence>
<name>K3Y0U6_SETIT</name>
<evidence type="ECO:0000256" key="1">
    <source>
        <dbReference type="SAM" id="Phobius"/>
    </source>
</evidence>
<dbReference type="EnsemblPlants" id="KQL11912">
    <property type="protein sequence ID" value="KQL11912"/>
    <property type="gene ID" value="SETIT_007807mg"/>
</dbReference>
<protein>
    <submittedName>
        <fullName evidence="2">Uncharacterized protein</fullName>
    </submittedName>
</protein>
<dbReference type="AlphaFoldDB" id="K3Y0U6"/>
<keyword evidence="1" id="KW-1133">Transmembrane helix</keyword>